<evidence type="ECO:0000313" key="2">
    <source>
        <dbReference type="EMBL" id="KHN79806.1"/>
    </source>
</evidence>
<comment type="caution">
    <text evidence="2">The sequence shown here is derived from an EMBL/GenBank/DDBJ whole genome shotgun (WGS) entry which is preliminary data.</text>
</comment>
<feature type="region of interest" description="Disordered" evidence="1">
    <location>
        <begin position="49"/>
        <end position="73"/>
    </location>
</feature>
<evidence type="ECO:0000313" key="3">
    <source>
        <dbReference type="Proteomes" id="UP000031036"/>
    </source>
</evidence>
<protein>
    <submittedName>
        <fullName evidence="2">Uncharacterized protein</fullName>
    </submittedName>
</protein>
<gene>
    <name evidence="2" type="ORF">Tcan_09916</name>
</gene>
<keyword evidence="3" id="KW-1185">Reference proteome</keyword>
<evidence type="ECO:0000256" key="1">
    <source>
        <dbReference type="SAM" id="MobiDB-lite"/>
    </source>
</evidence>
<dbReference type="Proteomes" id="UP000031036">
    <property type="component" value="Unassembled WGS sequence"/>
</dbReference>
<dbReference type="EMBL" id="JPKZ01001845">
    <property type="protein sequence ID" value="KHN79806.1"/>
    <property type="molecule type" value="Genomic_DNA"/>
</dbReference>
<organism evidence="2 3">
    <name type="scientific">Toxocara canis</name>
    <name type="common">Canine roundworm</name>
    <dbReference type="NCBI Taxonomy" id="6265"/>
    <lineage>
        <taxon>Eukaryota</taxon>
        <taxon>Metazoa</taxon>
        <taxon>Ecdysozoa</taxon>
        <taxon>Nematoda</taxon>
        <taxon>Chromadorea</taxon>
        <taxon>Rhabditida</taxon>
        <taxon>Spirurina</taxon>
        <taxon>Ascaridomorpha</taxon>
        <taxon>Ascaridoidea</taxon>
        <taxon>Toxocaridae</taxon>
        <taxon>Toxocara</taxon>
    </lineage>
</organism>
<reference evidence="2 3" key="1">
    <citation type="submission" date="2014-11" db="EMBL/GenBank/DDBJ databases">
        <title>Genetic blueprint of the zoonotic pathogen Toxocara canis.</title>
        <authorList>
            <person name="Zhu X.-Q."/>
            <person name="Korhonen P.K."/>
            <person name="Cai H."/>
            <person name="Young N.D."/>
            <person name="Nejsum P."/>
            <person name="von Samson-Himmelstjerna G."/>
            <person name="Boag P.R."/>
            <person name="Tan P."/>
            <person name="Li Q."/>
            <person name="Min J."/>
            <person name="Yang Y."/>
            <person name="Wang X."/>
            <person name="Fang X."/>
            <person name="Hall R.S."/>
            <person name="Hofmann A."/>
            <person name="Sternberg P.W."/>
            <person name="Jex A.R."/>
            <person name="Gasser R.B."/>
        </authorList>
    </citation>
    <scope>NUCLEOTIDE SEQUENCE [LARGE SCALE GENOMIC DNA]</scope>
    <source>
        <strain evidence="2">PN_DK_2014</strain>
    </source>
</reference>
<sequence>MSSSDYVSGGVGSFIQPNAYKEEMVGDGWKGISVQVALRAALRMKHISEGRRTKSKENEYSSHCDYPDKIVLS</sequence>
<proteinExistence type="predicted"/>
<dbReference type="AlphaFoldDB" id="A0A0B2V8R7"/>
<accession>A0A0B2V8R7</accession>
<name>A0A0B2V8R7_TOXCA</name>